<dbReference type="Pfam" id="PF14435">
    <property type="entry name" value="SUKH-4"/>
    <property type="match status" value="1"/>
</dbReference>
<gene>
    <name evidence="1" type="ORF">KV110_24940</name>
</gene>
<keyword evidence="2" id="KW-1185">Reference proteome</keyword>
<evidence type="ECO:0000313" key="2">
    <source>
        <dbReference type="Proteomes" id="UP000694257"/>
    </source>
</evidence>
<sequence>MTHDSDIDAALASLDGRRGSMVPFAGTWWRAPYPHTQLADGHACTVLADDDGLQTLVVADDGEVLIVTDDGTELVNTTVERFAACACAYTEARTQARHIDEDDEETLEAHGEQTLATFRGIDPAAVAGENQFWSVAAEELGYGLTI</sequence>
<dbReference type="Proteomes" id="UP000694257">
    <property type="component" value="Chromosome"/>
</dbReference>
<dbReference type="RefSeq" id="WP_218469707.1">
    <property type="nucleotide sequence ID" value="NZ_CP078145.1"/>
</dbReference>
<accession>A0ABX8RGU3</accession>
<name>A0ABX8RGU3_NOCIO</name>
<dbReference type="InterPro" id="IPR025851">
    <property type="entry name" value="SUKH-4"/>
</dbReference>
<evidence type="ECO:0000313" key="1">
    <source>
        <dbReference type="EMBL" id="QXN88824.1"/>
    </source>
</evidence>
<protein>
    <submittedName>
        <fullName evidence="1">SUKH-4 family immunity protein</fullName>
    </submittedName>
</protein>
<reference evidence="1 2" key="1">
    <citation type="submission" date="2021-07" db="EMBL/GenBank/DDBJ databases">
        <title>Whole Genome Sequence of Nocardia Iowensis.</title>
        <authorList>
            <person name="Lamm A."/>
            <person name="Collins-Fairclough A.M."/>
            <person name="Bunk B."/>
            <person name="Sproer C."/>
        </authorList>
    </citation>
    <scope>NUCLEOTIDE SEQUENCE [LARGE SCALE GENOMIC DNA]</scope>
    <source>
        <strain evidence="1 2">NRRL 5646</strain>
    </source>
</reference>
<proteinExistence type="predicted"/>
<dbReference type="EMBL" id="CP078145">
    <property type="protein sequence ID" value="QXN88824.1"/>
    <property type="molecule type" value="Genomic_DNA"/>
</dbReference>
<organism evidence="1 2">
    <name type="scientific">Nocardia iowensis</name>
    <dbReference type="NCBI Taxonomy" id="204891"/>
    <lineage>
        <taxon>Bacteria</taxon>
        <taxon>Bacillati</taxon>
        <taxon>Actinomycetota</taxon>
        <taxon>Actinomycetes</taxon>
        <taxon>Mycobacteriales</taxon>
        <taxon>Nocardiaceae</taxon>
        <taxon>Nocardia</taxon>
    </lineage>
</organism>